<sequence>MANGVSFLLFILVWATGVIANCPRGYTQHGNSCYVINRVQASWAQASIYCHAIQAELVSIETKDEDTFLHNFLQNHGYANFDPPRFWVGGSDLLQEGEWTWTKTGSVIGSQGFSHWGPGQPDNGVEHLDEHCLELEAGHHWLWNDDDCEEFKHFICEKE</sequence>
<organism evidence="4 5">
    <name type="scientific">Magallana gigas</name>
    <name type="common">Pacific oyster</name>
    <name type="synonym">Crassostrea gigas</name>
    <dbReference type="NCBI Taxonomy" id="29159"/>
    <lineage>
        <taxon>Eukaryota</taxon>
        <taxon>Metazoa</taxon>
        <taxon>Spiralia</taxon>
        <taxon>Lophotrochozoa</taxon>
        <taxon>Mollusca</taxon>
        <taxon>Bivalvia</taxon>
        <taxon>Autobranchia</taxon>
        <taxon>Pteriomorphia</taxon>
        <taxon>Ostreida</taxon>
        <taxon>Ostreoidea</taxon>
        <taxon>Ostreidae</taxon>
        <taxon>Magallana</taxon>
    </lineage>
</organism>
<evidence type="ECO:0000259" key="3">
    <source>
        <dbReference type="PROSITE" id="PS50041"/>
    </source>
</evidence>
<dbReference type="InterPro" id="IPR016187">
    <property type="entry name" value="CTDL_fold"/>
</dbReference>
<dbReference type="InterPro" id="IPR001304">
    <property type="entry name" value="C-type_lectin-like"/>
</dbReference>
<keyword evidence="1" id="KW-1015">Disulfide bond</keyword>
<dbReference type="InterPro" id="IPR018378">
    <property type="entry name" value="C-type_lectin_CS"/>
</dbReference>
<proteinExistence type="predicted"/>
<dbReference type="Proteomes" id="UP000005408">
    <property type="component" value="Unassembled WGS sequence"/>
</dbReference>
<dbReference type="CDD" id="cd00037">
    <property type="entry name" value="CLECT"/>
    <property type="match status" value="1"/>
</dbReference>
<keyword evidence="5" id="KW-1185">Reference proteome</keyword>
<dbReference type="EnsemblMetazoa" id="G14864.1">
    <property type="protein sequence ID" value="G14864.1:cds"/>
    <property type="gene ID" value="G14864"/>
</dbReference>
<dbReference type="Pfam" id="PF00059">
    <property type="entry name" value="Lectin_C"/>
    <property type="match status" value="1"/>
</dbReference>
<evidence type="ECO:0000313" key="5">
    <source>
        <dbReference type="Proteomes" id="UP000005408"/>
    </source>
</evidence>
<dbReference type="PROSITE" id="PS50041">
    <property type="entry name" value="C_TYPE_LECTIN_2"/>
    <property type="match status" value="1"/>
</dbReference>
<protein>
    <recommendedName>
        <fullName evidence="3">C-type lectin domain-containing protein</fullName>
    </recommendedName>
</protein>
<feature type="domain" description="C-type lectin" evidence="3">
    <location>
        <begin position="29"/>
        <end position="157"/>
    </location>
</feature>
<feature type="signal peptide" evidence="2">
    <location>
        <begin position="1"/>
        <end position="20"/>
    </location>
</feature>
<evidence type="ECO:0000256" key="1">
    <source>
        <dbReference type="ARBA" id="ARBA00023157"/>
    </source>
</evidence>
<dbReference type="InterPro" id="IPR050111">
    <property type="entry name" value="C-type_lectin/snaclec_domain"/>
</dbReference>
<feature type="chain" id="PRO_5036454739" description="C-type lectin domain-containing protein" evidence="2">
    <location>
        <begin position="21"/>
        <end position="159"/>
    </location>
</feature>
<evidence type="ECO:0000256" key="2">
    <source>
        <dbReference type="SAM" id="SignalP"/>
    </source>
</evidence>
<dbReference type="SUPFAM" id="SSF56436">
    <property type="entry name" value="C-type lectin-like"/>
    <property type="match status" value="1"/>
</dbReference>
<dbReference type="InterPro" id="IPR016186">
    <property type="entry name" value="C-type_lectin-like/link_sf"/>
</dbReference>
<dbReference type="PROSITE" id="PS00615">
    <property type="entry name" value="C_TYPE_LECTIN_1"/>
    <property type="match status" value="1"/>
</dbReference>
<dbReference type="SMART" id="SM00034">
    <property type="entry name" value="CLECT"/>
    <property type="match status" value="1"/>
</dbReference>
<dbReference type="PANTHER" id="PTHR22803">
    <property type="entry name" value="MANNOSE, PHOSPHOLIPASE, LECTIN RECEPTOR RELATED"/>
    <property type="match status" value="1"/>
</dbReference>
<name>A0A8W8ILK9_MAGGI</name>
<dbReference type="Gene3D" id="3.10.100.10">
    <property type="entry name" value="Mannose-Binding Protein A, subunit A"/>
    <property type="match status" value="1"/>
</dbReference>
<accession>A0A8W8ILK9</accession>
<dbReference type="AlphaFoldDB" id="A0A8W8ILK9"/>
<reference evidence="4" key="1">
    <citation type="submission" date="2022-08" db="UniProtKB">
        <authorList>
            <consortium name="EnsemblMetazoa"/>
        </authorList>
    </citation>
    <scope>IDENTIFICATION</scope>
    <source>
        <strain evidence="4">05x7-T-G4-1.051#20</strain>
    </source>
</reference>
<keyword evidence="2" id="KW-0732">Signal</keyword>
<evidence type="ECO:0000313" key="4">
    <source>
        <dbReference type="EnsemblMetazoa" id="G14864.1:cds"/>
    </source>
</evidence>